<dbReference type="Gene3D" id="3.40.50.300">
    <property type="entry name" value="P-loop containing nucleotide triphosphate hydrolases"/>
    <property type="match status" value="1"/>
</dbReference>
<evidence type="ECO:0000259" key="12">
    <source>
        <dbReference type="SMART" id="SM00382"/>
    </source>
</evidence>
<dbReference type="SUPFAM" id="SSF48295">
    <property type="entry name" value="TrpR-like"/>
    <property type="match status" value="1"/>
</dbReference>
<comment type="caution">
    <text evidence="14">The sequence shown here is derived from an EMBL/GenBank/DDBJ whole genome shotgun (WGS) entry which is preliminary data.</text>
</comment>
<feature type="domain" description="Chromosomal replication initiator DnaA C-terminal" evidence="13">
    <location>
        <begin position="378"/>
        <end position="447"/>
    </location>
</feature>
<dbReference type="NCBIfam" id="TIGR00362">
    <property type="entry name" value="DnaA"/>
    <property type="match status" value="1"/>
</dbReference>
<dbReference type="EMBL" id="MGEQ01000010">
    <property type="protein sequence ID" value="OGL86365.1"/>
    <property type="molecule type" value="Genomic_DNA"/>
</dbReference>
<dbReference type="GO" id="GO:0008289">
    <property type="term" value="F:lipid binding"/>
    <property type="evidence" value="ECO:0007669"/>
    <property type="project" value="UniProtKB-KW"/>
</dbReference>
<protein>
    <recommendedName>
        <fullName evidence="8 9">Chromosomal replication initiator protein DnaA</fullName>
    </recommendedName>
</protein>
<evidence type="ECO:0000256" key="11">
    <source>
        <dbReference type="RuleBase" id="RU004227"/>
    </source>
</evidence>
<dbReference type="InterPro" id="IPR003593">
    <property type="entry name" value="AAA+_ATPase"/>
</dbReference>
<dbReference type="GO" id="GO:0005524">
    <property type="term" value="F:ATP binding"/>
    <property type="evidence" value="ECO:0007669"/>
    <property type="project" value="UniProtKB-UniRule"/>
</dbReference>
<dbReference type="GO" id="GO:0006270">
    <property type="term" value="P:DNA replication initiation"/>
    <property type="evidence" value="ECO:0007669"/>
    <property type="project" value="UniProtKB-UniRule"/>
</dbReference>
<dbReference type="InterPro" id="IPR027417">
    <property type="entry name" value="P-loop_NTPase"/>
</dbReference>
<evidence type="ECO:0000256" key="3">
    <source>
        <dbReference type="ARBA" id="ARBA00022705"/>
    </source>
</evidence>
<dbReference type="Pfam" id="PF11638">
    <property type="entry name" value="DnaA_N"/>
    <property type="match status" value="1"/>
</dbReference>
<dbReference type="CDD" id="cd00009">
    <property type="entry name" value="AAA"/>
    <property type="match status" value="1"/>
</dbReference>
<evidence type="ECO:0000256" key="6">
    <source>
        <dbReference type="ARBA" id="ARBA00023121"/>
    </source>
</evidence>
<evidence type="ECO:0000256" key="8">
    <source>
        <dbReference type="HAMAP-Rule" id="MF_00377"/>
    </source>
</evidence>
<keyword evidence="6 8" id="KW-0446">Lipid-binding</keyword>
<comment type="subcellular location">
    <subcellularLocation>
        <location evidence="8">Cytoplasm</location>
    </subcellularLocation>
</comment>
<keyword evidence="4 8" id="KW-0547">Nucleotide-binding</keyword>
<keyword evidence="3 8" id="KW-0235">DNA replication</keyword>
<sequence>MNTIELWQAVLGELELSLSKANFTTWFKSTFISEISEHSLIVGVPNMFTQNWLEKKHAREIVKSVLEHTGGNIKHITFRVETRQAPAQMVPVAGKPEPQPVFHQQEQPVQTPKDFFVEQHTSDVQENRTGEFSLNGKYCFETFIVGKQNELAHAAAQAVASQPGGVYNPLYIYGGVGLGKTHLLQAIGNELLRKNPNLRILYITCERFTNDYVSALRTGKMNDFKNRYRMVDTLLIDDIQFLGGKESTQEEFFHTFNQLFQNNKQLVFSSDRPPKAIPSLEARLSSRLEQGMMADVGSPDFETRVAILESKCREKVYQIEHDILNHIASVVQTNVRELEGALNKVIAFHQFKNVRPTLDTVKPILTSFQPSSLKKNVTPKQLIHTVSIYFDIRIEDLLGKSREKKLAFPRQIIMYLMREEMKSSYPSIGNELGGRDHTTAMHAYEKISECLTEDEKLQHDLELIKQRLYTA</sequence>
<keyword evidence="5 8" id="KW-0067">ATP-binding</keyword>
<dbReference type="InterPro" id="IPR001957">
    <property type="entry name" value="Chromosome_initiator_DnaA"/>
</dbReference>
<dbReference type="GO" id="GO:0005737">
    <property type="term" value="C:cytoplasm"/>
    <property type="evidence" value="ECO:0007669"/>
    <property type="project" value="UniProtKB-SubCell"/>
</dbReference>
<evidence type="ECO:0000313" key="14">
    <source>
        <dbReference type="EMBL" id="OGL86365.1"/>
    </source>
</evidence>
<reference evidence="14 15" key="1">
    <citation type="journal article" date="2016" name="Nat. Commun.">
        <title>Thousands of microbial genomes shed light on interconnected biogeochemical processes in an aquifer system.</title>
        <authorList>
            <person name="Anantharaman K."/>
            <person name="Brown C.T."/>
            <person name="Hug L.A."/>
            <person name="Sharon I."/>
            <person name="Castelle C.J."/>
            <person name="Probst A.J."/>
            <person name="Thomas B.C."/>
            <person name="Singh A."/>
            <person name="Wilkins M.J."/>
            <person name="Karaoz U."/>
            <person name="Brodie E.L."/>
            <person name="Williams K.H."/>
            <person name="Hubbard S.S."/>
            <person name="Banfield J.F."/>
        </authorList>
    </citation>
    <scope>NUCLEOTIDE SEQUENCE [LARGE SCALE GENOMIC DNA]</scope>
</reference>
<dbReference type="PANTHER" id="PTHR30050:SF2">
    <property type="entry name" value="CHROMOSOMAL REPLICATION INITIATOR PROTEIN DNAA"/>
    <property type="match status" value="1"/>
</dbReference>
<dbReference type="InterPro" id="IPR013159">
    <property type="entry name" value="DnaA_C"/>
</dbReference>
<dbReference type="GO" id="GO:0003688">
    <property type="term" value="F:DNA replication origin binding"/>
    <property type="evidence" value="ECO:0007669"/>
    <property type="project" value="UniProtKB-UniRule"/>
</dbReference>
<organism evidence="14 15">
    <name type="scientific">Candidatus Uhrbacteria bacterium RIFCSPLOWO2_02_FULL_48_18</name>
    <dbReference type="NCBI Taxonomy" id="1802408"/>
    <lineage>
        <taxon>Bacteria</taxon>
        <taxon>Candidatus Uhriibacteriota</taxon>
    </lineage>
</organism>
<name>A0A1F7V7H9_9BACT</name>
<proteinExistence type="inferred from homology"/>
<comment type="similarity">
    <text evidence="1 8 11">Belongs to the DnaA family.</text>
</comment>
<comment type="subunit">
    <text evidence="8">Oligomerizes as a right-handed, spiral filament on DNA at oriC.</text>
</comment>
<evidence type="ECO:0000256" key="4">
    <source>
        <dbReference type="ARBA" id="ARBA00022741"/>
    </source>
</evidence>
<dbReference type="FunFam" id="3.40.50.300:FF:000668">
    <property type="entry name" value="Chromosomal replication initiator protein DnaA"/>
    <property type="match status" value="1"/>
</dbReference>
<dbReference type="CDD" id="cd06571">
    <property type="entry name" value="Bac_DnaA_C"/>
    <property type="match status" value="1"/>
</dbReference>
<dbReference type="InterPro" id="IPR013317">
    <property type="entry name" value="DnaA_dom"/>
</dbReference>
<dbReference type="AlphaFoldDB" id="A0A1F7V7H9"/>
<evidence type="ECO:0000259" key="13">
    <source>
        <dbReference type="SMART" id="SM00760"/>
    </source>
</evidence>
<keyword evidence="2 8" id="KW-0963">Cytoplasm</keyword>
<keyword evidence="7 8" id="KW-0238">DNA-binding</keyword>
<feature type="domain" description="AAA+ ATPase" evidence="12">
    <location>
        <begin position="166"/>
        <end position="298"/>
    </location>
</feature>
<dbReference type="PRINTS" id="PR00051">
    <property type="entry name" value="DNAA"/>
</dbReference>
<dbReference type="PANTHER" id="PTHR30050">
    <property type="entry name" value="CHROMOSOMAL REPLICATION INITIATOR PROTEIN DNAA"/>
    <property type="match status" value="1"/>
</dbReference>
<feature type="region of interest" description="Domain I, interacts with DnaA modulators" evidence="8">
    <location>
        <begin position="1"/>
        <end position="82"/>
    </location>
</feature>
<dbReference type="SUPFAM" id="SSF52540">
    <property type="entry name" value="P-loop containing nucleoside triphosphate hydrolases"/>
    <property type="match status" value="1"/>
</dbReference>
<evidence type="ECO:0000256" key="10">
    <source>
        <dbReference type="RuleBase" id="RU000577"/>
    </source>
</evidence>
<dbReference type="Gene3D" id="1.10.1750.10">
    <property type="match status" value="1"/>
</dbReference>
<gene>
    <name evidence="8" type="primary">dnaA</name>
    <name evidence="14" type="ORF">A3I41_02295</name>
</gene>
<evidence type="ECO:0000256" key="5">
    <source>
        <dbReference type="ARBA" id="ARBA00022840"/>
    </source>
</evidence>
<feature type="binding site" evidence="8">
    <location>
        <position position="177"/>
    </location>
    <ligand>
        <name>ATP</name>
        <dbReference type="ChEBI" id="CHEBI:30616"/>
    </ligand>
</feature>
<feature type="binding site" evidence="8">
    <location>
        <position position="180"/>
    </location>
    <ligand>
        <name>ATP</name>
        <dbReference type="ChEBI" id="CHEBI:30616"/>
    </ligand>
</feature>
<comment type="caution">
    <text evidence="8">Lacks conserved residue(s) required for the propagation of feature annotation.</text>
</comment>
<dbReference type="Gene3D" id="1.10.8.60">
    <property type="match status" value="1"/>
</dbReference>
<dbReference type="SMART" id="SM00760">
    <property type="entry name" value="Bac_DnaA_C"/>
    <property type="match status" value="1"/>
</dbReference>
<dbReference type="SMART" id="SM00382">
    <property type="entry name" value="AAA"/>
    <property type="match status" value="1"/>
</dbReference>
<evidence type="ECO:0000256" key="9">
    <source>
        <dbReference type="NCBIfam" id="TIGR00362"/>
    </source>
</evidence>
<dbReference type="Pfam" id="PF00308">
    <property type="entry name" value="Bac_DnaA"/>
    <property type="match status" value="1"/>
</dbReference>
<dbReference type="HAMAP" id="MF_00377">
    <property type="entry name" value="DnaA_bact"/>
    <property type="match status" value="1"/>
</dbReference>
<dbReference type="InterPro" id="IPR020591">
    <property type="entry name" value="Chromosome_initiator_DnaA-like"/>
</dbReference>
<dbReference type="Proteomes" id="UP000176593">
    <property type="component" value="Unassembled WGS sequence"/>
</dbReference>
<dbReference type="GO" id="GO:0005886">
    <property type="term" value="C:plasma membrane"/>
    <property type="evidence" value="ECO:0007669"/>
    <property type="project" value="TreeGrafter"/>
</dbReference>
<dbReference type="InterPro" id="IPR024633">
    <property type="entry name" value="DnaA_N_dom"/>
</dbReference>
<evidence type="ECO:0000313" key="15">
    <source>
        <dbReference type="Proteomes" id="UP000176593"/>
    </source>
</evidence>
<dbReference type="Pfam" id="PF08299">
    <property type="entry name" value="Bac_DnaA_C"/>
    <property type="match status" value="1"/>
</dbReference>
<accession>A0A1F7V7H9</accession>
<comment type="domain">
    <text evidence="8">Domain I is involved in oligomerization and binding regulators, domain II is flexibile and of varying length in different bacteria, domain III forms the AAA+ region, while domain IV binds dsDNA.</text>
</comment>
<feature type="region of interest" description="Domain III, AAA+ region" evidence="8">
    <location>
        <begin position="133"/>
        <end position="349"/>
    </location>
</feature>
<evidence type="ECO:0000256" key="1">
    <source>
        <dbReference type="ARBA" id="ARBA00006583"/>
    </source>
</evidence>
<dbReference type="InterPro" id="IPR038454">
    <property type="entry name" value="DnaA_N_sf"/>
</dbReference>
<dbReference type="InterPro" id="IPR010921">
    <property type="entry name" value="Trp_repressor/repl_initiator"/>
</dbReference>
<evidence type="ECO:0000256" key="2">
    <source>
        <dbReference type="ARBA" id="ARBA00022490"/>
    </source>
</evidence>
<feature type="binding site" evidence="8">
    <location>
        <position position="181"/>
    </location>
    <ligand>
        <name>ATP</name>
        <dbReference type="ChEBI" id="CHEBI:30616"/>
    </ligand>
</feature>
<evidence type="ECO:0000256" key="7">
    <source>
        <dbReference type="ARBA" id="ARBA00023125"/>
    </source>
</evidence>
<dbReference type="Gene3D" id="3.30.300.180">
    <property type="match status" value="1"/>
</dbReference>
<feature type="region of interest" description="Domain IV, binds dsDNA" evidence="8">
    <location>
        <begin position="350"/>
        <end position="471"/>
    </location>
</feature>
<dbReference type="GO" id="GO:0006275">
    <property type="term" value="P:regulation of DNA replication"/>
    <property type="evidence" value="ECO:0007669"/>
    <property type="project" value="UniProtKB-UniRule"/>
</dbReference>
<comment type="function">
    <text evidence="8 10">Plays an essential role in the initiation and regulation of chromosomal replication. ATP-DnaA binds to the origin of replication (oriC) to initiate formation of the DNA replication initiation complex once per cell cycle. Binds the DnaA box (a 9 base pair repeat at the origin) and separates the double-stranded (ds)DNA. Forms a right-handed helical filament on oriC DNA; dsDNA binds to the exterior of the filament while single-stranded (ss)DNA is stabiized in the filament's interior. The ATP-DnaA-oriC complex binds and stabilizes one strand of the AT-rich DNA unwinding element (DUE), permitting loading of DNA polymerase. After initiation quickly degrades to an ADP-DnaA complex that is not apt for DNA replication. Binds acidic phospholipids.</text>
</comment>
<feature type="binding site" evidence="8">
    <location>
        <position position="179"/>
    </location>
    <ligand>
        <name>ATP</name>
        <dbReference type="ChEBI" id="CHEBI:30616"/>
    </ligand>
</feature>